<comment type="subcellular location">
    <subcellularLocation>
        <location evidence="1">Membrane</location>
        <topology evidence="1">Multi-pass membrane protein</topology>
    </subcellularLocation>
</comment>
<feature type="region of interest" description="Disordered" evidence="7">
    <location>
        <begin position="829"/>
        <end position="849"/>
    </location>
</feature>
<dbReference type="PANTHER" id="PTHR22914:SF41">
    <property type="entry name" value="CHITIN SYNTHASE 7"/>
    <property type="match status" value="1"/>
</dbReference>
<dbReference type="PANTHER" id="PTHR22914">
    <property type="entry name" value="CHITIN SYNTHASE"/>
    <property type="match status" value="1"/>
</dbReference>
<sequence>MKFFSRKKSVSGRIKVRQSGGGDASNGESLLSSEAAAQLEEMRTSMEMMGKHMNNQNNQMQQILDKLEKSNSSSSEDNKLNEPVDIECGSYQFEWEKTLWTVTGVSSRYPDADHDYFPGLSASNEATTSGKVVSAIIPCYNEEGNDLKRTLRGLSRQRMPPGWKIECVIVMDGLGAISNSMALVLQDMFGVDFFSSDETLNPFLRMKGTQTVIIHASDEVSVDKRRPVVENQKGGFSLVVKQNNHRKANSQQWWLGPHASAVGCKYALATDCGTFFERDTVRKLLERLDDDIATHAVTGTQRTMPADIQGDGNWELCYKPFDFLLRQLQRFEFEVFDSLGAMQVIPGPCGLYRYNKLGSLKEGLMHEYFKLFSRSNKGLILGNVELVEDRIPGTLIAFPPKRSSKDESVMPTEGWSKTGLVHDAIFYMEAEKPLSQLVKQRRRWLNGTFATYLWMLSEGIISNSNQDPINKVISWCLVVLAVFQGLTVRLFGPALLIVWIFRFGLFLPDLLSNPAKMFDPTLSLLEVESTPRNLYTGILFGSIYMALYISFIIGHTPKAKPIQDEVSIVRYTEPTRYENDASSAYRAWLFLPVLWINFIVVVLYIINSFCIVWVLGWDETPLVVKILIIFCFLPFFAGMLDGFVRCCDFTGLWNMIASAPFALPLMVWFTIWLPAYATTRLSDLTWGNRERTSLDESEKALEREENGNKVAKFLICFNVGVAILVIVLMQFYGNTFQIFVIVYSLILSSSYLVSFIEVFCRAFSCIGSRKSNHNDGYGYQQPTTNGVEDENNDNTTQTKEYLNMEYISSDYESWCCNIKQSGSNETIGTIEMTRSKSNEKPTTSEDAKDFDMTVSLDDKMV</sequence>
<dbReference type="EC" id="2.4.1.16" evidence="2"/>
<feature type="transmembrane region" description="Helical" evidence="8">
    <location>
        <begin position="533"/>
        <end position="553"/>
    </location>
</feature>
<keyword evidence="4 8" id="KW-0812">Transmembrane</keyword>
<feature type="transmembrane region" description="Helical" evidence="8">
    <location>
        <begin position="713"/>
        <end position="732"/>
    </location>
</feature>
<feature type="transmembrane region" description="Helical" evidence="8">
    <location>
        <begin position="738"/>
        <end position="760"/>
    </location>
</feature>
<evidence type="ECO:0000256" key="4">
    <source>
        <dbReference type="ARBA" id="ARBA00022692"/>
    </source>
</evidence>
<feature type="transmembrane region" description="Helical" evidence="8">
    <location>
        <begin position="622"/>
        <end position="640"/>
    </location>
</feature>
<evidence type="ECO:0000256" key="6">
    <source>
        <dbReference type="ARBA" id="ARBA00023136"/>
    </source>
</evidence>
<dbReference type="GO" id="GO:0071944">
    <property type="term" value="C:cell periphery"/>
    <property type="evidence" value="ECO:0007669"/>
    <property type="project" value="TreeGrafter"/>
</dbReference>
<dbReference type="InterPro" id="IPR004835">
    <property type="entry name" value="Chitin_synth"/>
</dbReference>
<evidence type="ECO:0000313" key="10">
    <source>
        <dbReference type="Proteomes" id="UP000095751"/>
    </source>
</evidence>
<evidence type="ECO:0000256" key="3">
    <source>
        <dbReference type="ARBA" id="ARBA00022676"/>
    </source>
</evidence>
<dbReference type="EMBL" id="KV784386">
    <property type="protein sequence ID" value="OEU07448.1"/>
    <property type="molecule type" value="Genomic_DNA"/>
</dbReference>
<dbReference type="OrthoDB" id="26569at2759"/>
<feature type="compositionally biased region" description="Basic and acidic residues" evidence="7">
    <location>
        <begin position="833"/>
        <end position="849"/>
    </location>
</feature>
<proteinExistence type="predicted"/>
<evidence type="ECO:0000256" key="2">
    <source>
        <dbReference type="ARBA" id="ARBA00012543"/>
    </source>
</evidence>
<evidence type="ECO:0000256" key="1">
    <source>
        <dbReference type="ARBA" id="ARBA00004141"/>
    </source>
</evidence>
<feature type="transmembrane region" description="Helical" evidence="8">
    <location>
        <begin position="652"/>
        <end position="673"/>
    </location>
</feature>
<dbReference type="AlphaFoldDB" id="A0A1E7ENB8"/>
<evidence type="ECO:0000256" key="5">
    <source>
        <dbReference type="ARBA" id="ARBA00022989"/>
    </source>
</evidence>
<evidence type="ECO:0000256" key="8">
    <source>
        <dbReference type="SAM" id="Phobius"/>
    </source>
</evidence>
<keyword evidence="3" id="KW-0808">Transferase</keyword>
<dbReference type="Proteomes" id="UP000095751">
    <property type="component" value="Unassembled WGS sequence"/>
</dbReference>
<keyword evidence="3" id="KW-0328">Glycosyltransferase</keyword>
<dbReference type="GO" id="GO:0004100">
    <property type="term" value="F:chitin synthase activity"/>
    <property type="evidence" value="ECO:0007669"/>
    <property type="project" value="UniProtKB-EC"/>
</dbReference>
<organism evidence="9 10">
    <name type="scientific">Fragilariopsis cylindrus CCMP1102</name>
    <dbReference type="NCBI Taxonomy" id="635003"/>
    <lineage>
        <taxon>Eukaryota</taxon>
        <taxon>Sar</taxon>
        <taxon>Stramenopiles</taxon>
        <taxon>Ochrophyta</taxon>
        <taxon>Bacillariophyta</taxon>
        <taxon>Bacillariophyceae</taxon>
        <taxon>Bacillariophycidae</taxon>
        <taxon>Bacillariales</taxon>
        <taxon>Bacillariaceae</taxon>
        <taxon>Fragilariopsis</taxon>
    </lineage>
</organism>
<dbReference type="GO" id="GO:0016020">
    <property type="term" value="C:membrane"/>
    <property type="evidence" value="ECO:0007669"/>
    <property type="project" value="UniProtKB-SubCell"/>
</dbReference>
<dbReference type="Gene3D" id="3.90.550.10">
    <property type="entry name" value="Spore Coat Polysaccharide Biosynthesis Protein SpsA, Chain A"/>
    <property type="match status" value="1"/>
</dbReference>
<dbReference type="Pfam" id="PF01644">
    <property type="entry name" value="Chitin_synth_1"/>
    <property type="match status" value="1"/>
</dbReference>
<evidence type="ECO:0000256" key="7">
    <source>
        <dbReference type="SAM" id="MobiDB-lite"/>
    </source>
</evidence>
<keyword evidence="10" id="KW-1185">Reference proteome</keyword>
<dbReference type="KEGG" id="fcy:FRACYDRAFT_264943"/>
<evidence type="ECO:0000313" key="9">
    <source>
        <dbReference type="EMBL" id="OEU07448.1"/>
    </source>
</evidence>
<dbReference type="InParanoid" id="A0A1E7ENB8"/>
<keyword evidence="5 8" id="KW-1133">Transmembrane helix</keyword>
<keyword evidence="6 8" id="KW-0472">Membrane</keyword>
<accession>A0A1E7ENB8</accession>
<protein>
    <recommendedName>
        <fullName evidence="2">chitin synthase</fullName>
        <ecNumber evidence="2">2.4.1.16</ecNumber>
    </recommendedName>
</protein>
<gene>
    <name evidence="9" type="primary">CHS1</name>
    <name evidence="9" type="ORF">FRACYDRAFT_264943</name>
</gene>
<dbReference type="InterPro" id="IPR029044">
    <property type="entry name" value="Nucleotide-diphossugar_trans"/>
</dbReference>
<feature type="transmembrane region" description="Helical" evidence="8">
    <location>
        <begin position="587"/>
        <end position="615"/>
    </location>
</feature>
<feature type="transmembrane region" description="Helical" evidence="8">
    <location>
        <begin position="494"/>
        <end position="512"/>
    </location>
</feature>
<dbReference type="GO" id="GO:0006031">
    <property type="term" value="P:chitin biosynthetic process"/>
    <property type="evidence" value="ECO:0007669"/>
    <property type="project" value="TreeGrafter"/>
</dbReference>
<name>A0A1E7ENB8_9STRA</name>
<dbReference type="SUPFAM" id="SSF53448">
    <property type="entry name" value="Nucleotide-diphospho-sugar transferases"/>
    <property type="match status" value="1"/>
</dbReference>
<reference evidence="9 10" key="1">
    <citation type="submission" date="2016-09" db="EMBL/GenBank/DDBJ databases">
        <title>Extensive genetic diversity and differential bi-allelic expression allows diatom success in the polar Southern Ocean.</title>
        <authorList>
            <consortium name="DOE Joint Genome Institute"/>
            <person name="Mock T."/>
            <person name="Otillar R.P."/>
            <person name="Strauss J."/>
            <person name="Dupont C."/>
            <person name="Frickenhaus S."/>
            <person name="Maumus F."/>
            <person name="Mcmullan M."/>
            <person name="Sanges R."/>
            <person name="Schmutz J."/>
            <person name="Toseland A."/>
            <person name="Valas R."/>
            <person name="Veluchamy A."/>
            <person name="Ward B.J."/>
            <person name="Allen A."/>
            <person name="Barry K."/>
            <person name="Falciatore A."/>
            <person name="Ferrante M."/>
            <person name="Fortunato A.E."/>
            <person name="Gloeckner G."/>
            <person name="Gruber A."/>
            <person name="Hipkin R."/>
            <person name="Janech M."/>
            <person name="Kroth P."/>
            <person name="Leese F."/>
            <person name="Lindquist E."/>
            <person name="Lyon B.R."/>
            <person name="Martin J."/>
            <person name="Mayer C."/>
            <person name="Parker M."/>
            <person name="Quesneville H."/>
            <person name="Raymond J."/>
            <person name="Uhlig C."/>
            <person name="Valentin K.U."/>
            <person name="Worden A.Z."/>
            <person name="Armbrust E.V."/>
            <person name="Bowler C."/>
            <person name="Green B."/>
            <person name="Moulton V."/>
            <person name="Van Oosterhout C."/>
            <person name="Grigoriev I."/>
        </authorList>
    </citation>
    <scope>NUCLEOTIDE SEQUENCE [LARGE SCALE GENOMIC DNA]</scope>
    <source>
        <strain evidence="9 10">CCMP1102</strain>
    </source>
</reference>